<evidence type="ECO:0000313" key="2">
    <source>
        <dbReference type="EMBL" id="RMZ73828.1"/>
    </source>
</evidence>
<accession>A0A3M7MHB8</accession>
<feature type="compositionally biased region" description="Basic and acidic residues" evidence="1">
    <location>
        <begin position="114"/>
        <end position="129"/>
    </location>
</feature>
<keyword evidence="3" id="KW-1185">Reference proteome</keyword>
<name>A0A3M7MHB8_9PLEO</name>
<evidence type="ECO:0000313" key="3">
    <source>
        <dbReference type="Proteomes" id="UP000265663"/>
    </source>
</evidence>
<protein>
    <submittedName>
        <fullName evidence="2">Haus augmin-like complex subunit 8 isoform x1</fullName>
    </submittedName>
</protein>
<proteinExistence type="predicted"/>
<dbReference type="OrthoDB" id="3760848at2759"/>
<organism evidence="2 3">
    <name type="scientific">Pyrenophora seminiperda CCB06</name>
    <dbReference type="NCBI Taxonomy" id="1302712"/>
    <lineage>
        <taxon>Eukaryota</taxon>
        <taxon>Fungi</taxon>
        <taxon>Dikarya</taxon>
        <taxon>Ascomycota</taxon>
        <taxon>Pezizomycotina</taxon>
        <taxon>Dothideomycetes</taxon>
        <taxon>Pleosporomycetidae</taxon>
        <taxon>Pleosporales</taxon>
        <taxon>Pleosporineae</taxon>
        <taxon>Pleosporaceae</taxon>
        <taxon>Pyrenophora</taxon>
    </lineage>
</organism>
<sequence>MQVAVNGEVCLRLSSAKMITTSTTTHDPLYPPPLHIQKKPRKASFRRRIFRKSSHKQSDDQFVFGPLDDIIDEIKGDIWELPPDRSLDLSTFDWTCPLEAPLSWATAPLPVSRTPKDHTLTIRKNRDSRSTASGSSLGDPMAHIRNHGQEEPANGGPVCYPHTAILGALPMVDAMSYEAEASDSSTSTEHVTAQQALENVIGRDGDPAEPPRRRTSRLRRLTSGFTLLRRQGTGEASASTTNVLEVSSPIAISRLATQDETEDDRLPNDSAVEAYIMRNARNGEWFSRFMGFATQRMPSPAGTGDEVSMSFQTLPTTLRVATRLYSEVKILTKDVEEFNVALDIEAVLHNRRPLPDTSIDVIFLVDNGYYVSHACLEKALDVVKAAFHHLDQGDRLALYTTHCTHRDVTGNRPEQMFPIRPVCADANEMIRELAHRIVQSGTQLWDPPRPNPSMTDVILCVAKSMQREHLKANRTHLVVLSPAAHVLHGVSRFFPDLYIHQINPAILPYSSHPEFQDTGCVDRCCENVFASNRSKYQSTSGRIKTIIRNARSKKPVGDLTELSVDIRAHAGCEIIQCHGSTEIPQLRLGQLQTIFLRIRVTKSETQSVRLDSTNPIYNSSLDANGLRQELLNSVHVGANKVHLLGVQILHHNSIHEPRSWNYTEKPLVITREIGGLTPPKDNSMEVYKRLYFYKLVHAPKEETDLAAEGTVDTHSDTFQEVNKLFECMMKEMDYHVAVHEYEKSSRQRLPVCPGPIDMEVTHDWLTNLWTRTRTRHIEGLECLEHPA</sequence>
<dbReference type="AlphaFoldDB" id="A0A3M7MHB8"/>
<dbReference type="EMBL" id="KE747843">
    <property type="protein sequence ID" value="RMZ73828.1"/>
    <property type="molecule type" value="Genomic_DNA"/>
</dbReference>
<feature type="region of interest" description="Disordered" evidence="1">
    <location>
        <begin position="113"/>
        <end position="156"/>
    </location>
</feature>
<gene>
    <name evidence="2" type="ORF">GMOD_00004625</name>
</gene>
<evidence type="ECO:0000256" key="1">
    <source>
        <dbReference type="SAM" id="MobiDB-lite"/>
    </source>
</evidence>
<dbReference type="Proteomes" id="UP000265663">
    <property type="component" value="Unassembled WGS sequence"/>
</dbReference>
<reference evidence="2 3" key="1">
    <citation type="journal article" date="2014" name="PLoS ONE">
        <title>De novo Genome Assembly of the Fungal Plant Pathogen Pyrenophora semeniperda.</title>
        <authorList>
            <person name="Soliai M.M."/>
            <person name="Meyer S.E."/>
            <person name="Udall J.A."/>
            <person name="Elzinga D.E."/>
            <person name="Hermansen R.A."/>
            <person name="Bodily P.M."/>
            <person name="Hart A.A."/>
            <person name="Coleman C.E."/>
        </authorList>
    </citation>
    <scope>NUCLEOTIDE SEQUENCE [LARGE SCALE GENOMIC DNA]</scope>
    <source>
        <strain evidence="2 3">CCB06</strain>
        <tissue evidence="2">Mycelium</tissue>
    </source>
</reference>